<evidence type="ECO:0000313" key="9">
    <source>
        <dbReference type="Proteomes" id="UP000070394"/>
    </source>
</evidence>
<organism evidence="8 9">
    <name type="scientific">Lachnoanaerobaculum saburreum</name>
    <dbReference type="NCBI Taxonomy" id="467210"/>
    <lineage>
        <taxon>Bacteria</taxon>
        <taxon>Bacillati</taxon>
        <taxon>Bacillota</taxon>
        <taxon>Clostridia</taxon>
        <taxon>Lachnospirales</taxon>
        <taxon>Lachnospiraceae</taxon>
        <taxon>Lachnoanaerobaculum</taxon>
    </lineage>
</organism>
<feature type="transmembrane region" description="Helical" evidence="6">
    <location>
        <begin position="12"/>
        <end position="32"/>
    </location>
</feature>
<reference evidence="9" key="1">
    <citation type="submission" date="2016-01" db="EMBL/GenBank/DDBJ databases">
        <authorList>
            <person name="Mitreva M."/>
            <person name="Pepin K.H."/>
            <person name="Mihindukulasuriya K.A."/>
            <person name="Fulton R."/>
            <person name="Fronick C."/>
            <person name="O'Laughlin M."/>
            <person name="Miner T."/>
            <person name="Herter B."/>
            <person name="Rosa B.A."/>
            <person name="Cordes M."/>
            <person name="Tomlinson C."/>
            <person name="Wollam A."/>
            <person name="Palsikar V.B."/>
            <person name="Mardis E.R."/>
            <person name="Wilson R.K."/>
        </authorList>
    </citation>
    <scope>NUCLEOTIDE SEQUENCE [LARGE SCALE GENOMIC DNA]</scope>
    <source>
        <strain evidence="9">DNF00896</strain>
    </source>
</reference>
<keyword evidence="5 6" id="KW-0472">Membrane</keyword>
<evidence type="ECO:0000256" key="4">
    <source>
        <dbReference type="ARBA" id="ARBA00022989"/>
    </source>
</evidence>
<dbReference type="EMBL" id="LSDA01000004">
    <property type="protein sequence ID" value="KXB61059.1"/>
    <property type="molecule type" value="Genomic_DNA"/>
</dbReference>
<feature type="domain" description="GtrA/DPMS transmembrane" evidence="7">
    <location>
        <begin position="14"/>
        <end position="131"/>
    </location>
</feature>
<dbReference type="PATRIC" id="fig|467210.3.peg.154"/>
<dbReference type="InterPro" id="IPR051401">
    <property type="entry name" value="GtrA_CellWall_Glycosyl"/>
</dbReference>
<feature type="transmembrane region" description="Helical" evidence="6">
    <location>
        <begin position="112"/>
        <end position="131"/>
    </location>
</feature>
<sequence>MKGILIKYKSFILYAVFGVLTTIVNIATYYIFAHIVRLDTVISTCLAWISGVLFAYITNRKYVFESDKIGVEAIVKEMISFFSCRLATGVVDVLLMYIFVDLLKFNDVLIKIFSNVVVIVLNYVASKLIIFRKDNG</sequence>
<evidence type="ECO:0000256" key="6">
    <source>
        <dbReference type="SAM" id="Phobius"/>
    </source>
</evidence>
<dbReference type="GO" id="GO:0005886">
    <property type="term" value="C:plasma membrane"/>
    <property type="evidence" value="ECO:0007669"/>
    <property type="project" value="TreeGrafter"/>
</dbReference>
<dbReference type="Pfam" id="PF04138">
    <property type="entry name" value="GtrA_DPMS_TM"/>
    <property type="match status" value="1"/>
</dbReference>
<proteinExistence type="inferred from homology"/>
<feature type="transmembrane region" description="Helical" evidence="6">
    <location>
        <begin position="78"/>
        <end position="100"/>
    </location>
</feature>
<comment type="caution">
    <text evidence="8">The sequence shown here is derived from an EMBL/GenBank/DDBJ whole genome shotgun (WGS) entry which is preliminary data.</text>
</comment>
<dbReference type="PANTHER" id="PTHR38459">
    <property type="entry name" value="PROPHAGE BACTOPRENOL-LINKED GLUCOSE TRANSLOCASE HOMOLOG"/>
    <property type="match status" value="1"/>
</dbReference>
<accession>A0A134A058</accession>
<dbReference type="GO" id="GO:0000271">
    <property type="term" value="P:polysaccharide biosynthetic process"/>
    <property type="evidence" value="ECO:0007669"/>
    <property type="project" value="InterPro"/>
</dbReference>
<evidence type="ECO:0000256" key="5">
    <source>
        <dbReference type="ARBA" id="ARBA00023136"/>
    </source>
</evidence>
<evidence type="ECO:0000256" key="2">
    <source>
        <dbReference type="ARBA" id="ARBA00009399"/>
    </source>
</evidence>
<evidence type="ECO:0000259" key="7">
    <source>
        <dbReference type="Pfam" id="PF04138"/>
    </source>
</evidence>
<protein>
    <submittedName>
        <fullName evidence="8">Putative cell wall teichoic acid glycosylation protein GtcA</fullName>
    </submittedName>
</protein>
<comment type="subcellular location">
    <subcellularLocation>
        <location evidence="1">Membrane</location>
        <topology evidence="1">Multi-pass membrane protein</topology>
    </subcellularLocation>
</comment>
<evidence type="ECO:0000256" key="3">
    <source>
        <dbReference type="ARBA" id="ARBA00022692"/>
    </source>
</evidence>
<dbReference type="Proteomes" id="UP000070394">
    <property type="component" value="Unassembled WGS sequence"/>
</dbReference>
<feature type="transmembrane region" description="Helical" evidence="6">
    <location>
        <begin position="38"/>
        <end position="57"/>
    </location>
</feature>
<comment type="similarity">
    <text evidence="2">Belongs to the GtrA family.</text>
</comment>
<dbReference type="STRING" id="467210.HMPREF1866_00156"/>
<dbReference type="InterPro" id="IPR007267">
    <property type="entry name" value="GtrA_DPMS_TM"/>
</dbReference>
<keyword evidence="9" id="KW-1185">Reference proteome</keyword>
<evidence type="ECO:0000256" key="1">
    <source>
        <dbReference type="ARBA" id="ARBA00004141"/>
    </source>
</evidence>
<dbReference type="AlphaFoldDB" id="A0A134A058"/>
<dbReference type="RefSeq" id="WP_060930173.1">
    <property type="nucleotide sequence ID" value="NZ_KQ959774.1"/>
</dbReference>
<dbReference type="PANTHER" id="PTHR38459:SF5">
    <property type="entry name" value="CELL WALL TEICHOIC ACID GLYCOSYLATION PROTEIN GTCA"/>
    <property type="match status" value="1"/>
</dbReference>
<evidence type="ECO:0000313" key="8">
    <source>
        <dbReference type="EMBL" id="KXB61059.1"/>
    </source>
</evidence>
<name>A0A134A058_9FIRM</name>
<dbReference type="OrthoDB" id="361483at2"/>
<keyword evidence="3 6" id="KW-0812">Transmembrane</keyword>
<gene>
    <name evidence="8" type="ORF">HMPREF1866_00156</name>
</gene>
<keyword evidence="4 6" id="KW-1133">Transmembrane helix</keyword>